<comment type="caution">
    <text evidence="2">The sequence shown here is derived from an EMBL/GenBank/DDBJ whole genome shotgun (WGS) entry which is preliminary data.</text>
</comment>
<keyword evidence="1" id="KW-0472">Membrane</keyword>
<keyword evidence="1" id="KW-0812">Transmembrane</keyword>
<keyword evidence="3" id="KW-1185">Reference proteome</keyword>
<reference evidence="2 3" key="1">
    <citation type="journal article" date="2019" name="Int. J. Syst. Evol. Microbiol.">
        <title>The Global Catalogue of Microorganisms (GCM) 10K type strain sequencing project: providing services to taxonomists for standard genome sequencing and annotation.</title>
        <authorList>
            <consortium name="The Broad Institute Genomics Platform"/>
            <consortium name="The Broad Institute Genome Sequencing Center for Infectious Disease"/>
            <person name="Wu L."/>
            <person name="Ma J."/>
        </authorList>
    </citation>
    <scope>NUCLEOTIDE SEQUENCE [LARGE SCALE GENOMIC DNA]</scope>
    <source>
        <strain evidence="2 3">JCM 9731</strain>
    </source>
</reference>
<feature type="transmembrane region" description="Helical" evidence="1">
    <location>
        <begin position="64"/>
        <end position="81"/>
    </location>
</feature>
<dbReference type="EMBL" id="BAAADJ010000014">
    <property type="protein sequence ID" value="GAA0324226.1"/>
    <property type="molecule type" value="Genomic_DNA"/>
</dbReference>
<evidence type="ECO:0000256" key="1">
    <source>
        <dbReference type="SAM" id="Phobius"/>
    </source>
</evidence>
<name>A0ABN0W3V8_9BACI</name>
<dbReference type="RefSeq" id="WP_343797542.1">
    <property type="nucleotide sequence ID" value="NZ_BAAADJ010000014.1"/>
</dbReference>
<evidence type="ECO:0000313" key="2">
    <source>
        <dbReference type="EMBL" id="GAA0324226.1"/>
    </source>
</evidence>
<keyword evidence="1" id="KW-1133">Transmembrane helix</keyword>
<organism evidence="2 3">
    <name type="scientific">Bacillus carboniphilus</name>
    <dbReference type="NCBI Taxonomy" id="86663"/>
    <lineage>
        <taxon>Bacteria</taxon>
        <taxon>Bacillati</taxon>
        <taxon>Bacillota</taxon>
        <taxon>Bacilli</taxon>
        <taxon>Bacillales</taxon>
        <taxon>Bacillaceae</taxon>
        <taxon>Bacillus</taxon>
    </lineage>
</organism>
<gene>
    <name evidence="2" type="ORF">GCM10008967_13450</name>
</gene>
<proteinExistence type="predicted"/>
<sequence length="142" mass="16703">MLSFRGDAHKFYEKLKKSKRKDPNFTSNRELSEIREIQSFYLDIETVVLQDIYYKMIKEKSGTGIIPIFVSAGPWLLFIFSKQLQSILFKNGSYLWLLFVLAYLITLVFSVILHFHEKAWAALHIGIIQDILKDRKEKKEKG</sequence>
<accession>A0ABN0W3V8</accession>
<evidence type="ECO:0000313" key="3">
    <source>
        <dbReference type="Proteomes" id="UP001500782"/>
    </source>
</evidence>
<feature type="transmembrane region" description="Helical" evidence="1">
    <location>
        <begin position="93"/>
        <end position="115"/>
    </location>
</feature>
<protein>
    <submittedName>
        <fullName evidence="2">Uncharacterized protein</fullName>
    </submittedName>
</protein>
<dbReference type="Proteomes" id="UP001500782">
    <property type="component" value="Unassembled WGS sequence"/>
</dbReference>